<dbReference type="Gene3D" id="3.40.50.2300">
    <property type="match status" value="1"/>
</dbReference>
<dbReference type="EMBL" id="CP000159">
    <property type="protein sequence ID" value="ABC44913.1"/>
    <property type="molecule type" value="Genomic_DNA"/>
</dbReference>
<dbReference type="InterPro" id="IPR017850">
    <property type="entry name" value="Alkaline_phosphatase_core_sf"/>
</dbReference>
<name>Q2RZW4_SALRD</name>
<keyword evidence="1 3" id="KW-0597">Phosphoprotein</keyword>
<dbReference type="Pfam" id="PF00072">
    <property type="entry name" value="Response_reg"/>
    <property type="match status" value="1"/>
</dbReference>
<dbReference type="Proteomes" id="UP000008674">
    <property type="component" value="Chromosome"/>
</dbReference>
<dbReference type="CDD" id="cd00156">
    <property type="entry name" value="REC"/>
    <property type="match status" value="1"/>
</dbReference>
<gene>
    <name evidence="6" type="ordered locus">SRU_2418</name>
</gene>
<evidence type="ECO:0000313" key="6">
    <source>
        <dbReference type="EMBL" id="ABC44913.1"/>
    </source>
</evidence>
<reference evidence="6 7" key="1">
    <citation type="journal article" date="2005" name="Proc. Natl. Acad. Sci. U.S.A.">
        <title>The genome of Salinibacter ruber: convergence and gene exchange among hyperhalophilic bacteria and archaea.</title>
        <authorList>
            <person name="Mongodin E.F."/>
            <person name="Nelson K.E."/>
            <person name="Daugherty S."/>
            <person name="Deboy R.T."/>
            <person name="Wister J."/>
            <person name="Khouri H."/>
            <person name="Weidman J."/>
            <person name="Walsh D.A."/>
            <person name="Papke R.T."/>
            <person name="Sanchez Perez G."/>
            <person name="Sharma A.K."/>
            <person name="Nesbo C.L."/>
            <person name="MacLeod D."/>
            <person name="Bapteste E."/>
            <person name="Doolittle W.F."/>
            <person name="Charlebois R.L."/>
            <person name="Legault B."/>
            <person name="Rodriguez-Valera F."/>
        </authorList>
    </citation>
    <scope>NUCLEOTIDE SEQUENCE [LARGE SCALE GENOMIC DNA]</scope>
    <source>
        <strain evidence="7">DSM 13855 / CECT 5946 / M31</strain>
    </source>
</reference>
<dbReference type="Pfam" id="PF08665">
    <property type="entry name" value="PglZ"/>
    <property type="match status" value="1"/>
</dbReference>
<evidence type="ECO:0000256" key="3">
    <source>
        <dbReference type="PROSITE-ProRule" id="PRU00169"/>
    </source>
</evidence>
<dbReference type="KEGG" id="sru:SRU_2418"/>
<dbReference type="PANTHER" id="PTHR44591">
    <property type="entry name" value="STRESS RESPONSE REGULATOR PROTEIN 1"/>
    <property type="match status" value="1"/>
</dbReference>
<dbReference type="PANTHER" id="PTHR44591:SF14">
    <property type="entry name" value="PROTEIN PILG"/>
    <property type="match status" value="1"/>
</dbReference>
<dbReference type="GO" id="GO:0000160">
    <property type="term" value="P:phosphorelay signal transduction system"/>
    <property type="evidence" value="ECO:0007669"/>
    <property type="project" value="UniProtKB-KW"/>
</dbReference>
<dbReference type="AlphaFoldDB" id="Q2RZW4"/>
<dbReference type="PATRIC" id="fig|309807.25.peg.2519"/>
<dbReference type="OrthoDB" id="9813025at2"/>
<dbReference type="SUPFAM" id="SSF53649">
    <property type="entry name" value="Alkaline phosphatase-like"/>
    <property type="match status" value="1"/>
</dbReference>
<dbReference type="PROSITE" id="PS50110">
    <property type="entry name" value="RESPONSE_REGULATORY"/>
    <property type="match status" value="1"/>
</dbReference>
<keyword evidence="7" id="KW-1185">Reference proteome</keyword>
<dbReference type="EnsemblBacteria" id="ABC44913">
    <property type="protein sequence ID" value="ABC44913"/>
    <property type="gene ID" value="SRU_2418"/>
</dbReference>
<dbReference type="HOGENOM" id="CLU_527616_0_0_10"/>
<evidence type="ECO:0000259" key="5">
    <source>
        <dbReference type="PROSITE" id="PS50110"/>
    </source>
</evidence>
<feature type="domain" description="Response regulatory" evidence="5">
    <location>
        <begin position="122"/>
        <end position="236"/>
    </location>
</feature>
<evidence type="ECO:0000313" key="7">
    <source>
        <dbReference type="Proteomes" id="UP000008674"/>
    </source>
</evidence>
<evidence type="ECO:0000256" key="2">
    <source>
        <dbReference type="ARBA" id="ARBA00023012"/>
    </source>
</evidence>
<protein>
    <submittedName>
        <fullName evidence="6">Response regulator</fullName>
    </submittedName>
</protein>
<organism evidence="6 7">
    <name type="scientific">Salinibacter ruber (strain DSM 13855 / M31)</name>
    <dbReference type="NCBI Taxonomy" id="309807"/>
    <lineage>
        <taxon>Bacteria</taxon>
        <taxon>Pseudomonadati</taxon>
        <taxon>Rhodothermota</taxon>
        <taxon>Rhodothermia</taxon>
        <taxon>Rhodothermales</taxon>
        <taxon>Salinibacteraceae</taxon>
        <taxon>Salinibacter</taxon>
    </lineage>
</organism>
<dbReference type="InterPro" id="IPR050595">
    <property type="entry name" value="Bact_response_regulator"/>
</dbReference>
<dbReference type="SMART" id="SM00448">
    <property type="entry name" value="REC"/>
    <property type="match status" value="1"/>
</dbReference>
<accession>Q2RZW4</accession>
<feature type="region of interest" description="Disordered" evidence="4">
    <location>
        <begin position="52"/>
        <end position="81"/>
    </location>
</feature>
<dbReference type="STRING" id="309807.SRU_2418"/>
<proteinExistence type="predicted"/>
<dbReference type="InterPro" id="IPR011006">
    <property type="entry name" value="CheY-like_superfamily"/>
</dbReference>
<dbReference type="eggNOG" id="COG0745">
    <property type="taxonomic scope" value="Bacteria"/>
</dbReference>
<feature type="modified residue" description="4-aspartylphosphate" evidence="3">
    <location>
        <position position="171"/>
    </location>
</feature>
<evidence type="ECO:0000256" key="4">
    <source>
        <dbReference type="SAM" id="MobiDB-lite"/>
    </source>
</evidence>
<sequence>MCSRAWTWRRTEHSWTNRRPASGLGRHEGPPRHNVGVPLRPPAGIPVSGVLANGAHPGGTAERTRRTGPSRIGGCVPRTRRDDPGTRHCCASWVPAPPIIVPARPLSVGARHPSLPPMSIPHILWVDDEIDLLRSHVMFLEEKDYDVSTVANGADAVDLVQQRPFDVVLLDEQMPGMEGLEVLDAIKDERPTLPVVLVTKSEEEDLMEAALGNRISDYLTKPVNPSQILLTCKRLLEQSQIRKEALSQEYLQSFNRISQKLRGALSPHEWIDLYQTLVEYDLELTDDEGARQVFQDQFEEANREFGGFVEEHYPEWMARVDEAPGNDRPVLSHEVVPEFVLPETGEEPVVFFVIDCLRYDQWLEIAELLRPHYTVDTDFYISILPTATPYARNAIFGGMLPVDLVDRFPKAWQTGEESEHSRNQYEDALLRHQLDQHHRDDLSIRYDKLITSEDGQQLAQDAANLTQHDLSAVVVNFIDILAHSRSESDVLKELAPDEEAYRALTRTWFEHSWLLDMLQALSNTDCTVVLTSDHGAVRSLQSTKVIGDRETSTALRYKYGSNLKCDEDDAIFVREPERFGLPSYGMNTTYLLAKQDYYFVYPTNFHHYENLYRDTLQHGGASMQEMILPVATLRPRGSS</sequence>
<keyword evidence="2" id="KW-0902">Two-component regulatory system</keyword>
<dbReference type="InterPro" id="IPR001789">
    <property type="entry name" value="Sig_transdc_resp-reg_receiver"/>
</dbReference>
<dbReference type="SUPFAM" id="SSF52172">
    <property type="entry name" value="CheY-like"/>
    <property type="match status" value="1"/>
</dbReference>
<evidence type="ECO:0000256" key="1">
    <source>
        <dbReference type="ARBA" id="ARBA00022553"/>
    </source>
</evidence>